<accession>A0A0C2ME65</accession>
<dbReference type="EMBL" id="JWZT01004902">
    <property type="protein sequence ID" value="KII62659.1"/>
    <property type="molecule type" value="Genomic_DNA"/>
</dbReference>
<evidence type="ECO:0000313" key="1">
    <source>
        <dbReference type="EMBL" id="KII62659.1"/>
    </source>
</evidence>
<comment type="caution">
    <text evidence="1">The sequence shown here is derived from an EMBL/GenBank/DDBJ whole genome shotgun (WGS) entry which is preliminary data.</text>
</comment>
<proteinExistence type="predicted"/>
<keyword evidence="2" id="KW-1185">Reference proteome</keyword>
<dbReference type="PANTHER" id="PTHR45913">
    <property type="entry name" value="EPM2A-INTERACTING PROTEIN 1"/>
    <property type="match status" value="1"/>
</dbReference>
<dbReference type="Proteomes" id="UP000031668">
    <property type="component" value="Unassembled WGS sequence"/>
</dbReference>
<gene>
    <name evidence="1" type="ORF">RF11_00432</name>
</gene>
<evidence type="ECO:0000313" key="2">
    <source>
        <dbReference type="Proteomes" id="UP000031668"/>
    </source>
</evidence>
<reference evidence="1 2" key="1">
    <citation type="journal article" date="2014" name="Genome Biol. Evol.">
        <title>The genome of the myxosporean Thelohanellus kitauei shows adaptations to nutrient acquisition within its fish host.</title>
        <authorList>
            <person name="Yang Y."/>
            <person name="Xiong J."/>
            <person name="Zhou Z."/>
            <person name="Huo F."/>
            <person name="Miao W."/>
            <person name="Ran C."/>
            <person name="Liu Y."/>
            <person name="Zhang J."/>
            <person name="Feng J."/>
            <person name="Wang M."/>
            <person name="Wang M."/>
            <person name="Wang L."/>
            <person name="Yao B."/>
        </authorList>
    </citation>
    <scope>NUCLEOTIDE SEQUENCE [LARGE SCALE GENOMIC DNA]</scope>
    <source>
        <strain evidence="1">Wuqing</strain>
    </source>
</reference>
<protein>
    <submittedName>
        <fullName evidence="1">Uncharacterized protein</fullName>
    </submittedName>
</protein>
<name>A0A0C2ME65_THEKT</name>
<dbReference type="AlphaFoldDB" id="A0A0C2ME65"/>
<dbReference type="PANTHER" id="PTHR45913:SF5">
    <property type="entry name" value="GENERAL TRANSCRIPTION FACTOR II-I REPEAT DOMAIN-CONTAINING PROTEIN 2A-LIKE PROTEIN"/>
    <property type="match status" value="1"/>
</dbReference>
<organism evidence="1 2">
    <name type="scientific">Thelohanellus kitauei</name>
    <name type="common">Myxosporean</name>
    <dbReference type="NCBI Taxonomy" id="669202"/>
    <lineage>
        <taxon>Eukaryota</taxon>
        <taxon>Metazoa</taxon>
        <taxon>Cnidaria</taxon>
        <taxon>Myxozoa</taxon>
        <taxon>Myxosporea</taxon>
        <taxon>Bivalvulida</taxon>
        <taxon>Platysporina</taxon>
        <taxon>Myxobolidae</taxon>
        <taxon>Thelohanellus</taxon>
    </lineage>
</organism>
<dbReference type="OrthoDB" id="10063846at2759"/>
<sequence>MFPGHRVLKYHHIIHQDELCGKTLKLKHIINAVLKRVNKITGRALNRRELRLFLNNLQEENGELLWHSGVRWLSKGEICLLEPNLKQEVIEAKCSSLIRSKFMEIPNSPTSKEIIQFWRALSVDQFPHLRSFSQ</sequence>